<dbReference type="InterPro" id="IPR012505">
    <property type="entry name" value="YbbR"/>
</dbReference>
<dbReference type="RefSeq" id="WP_071318443.1">
    <property type="nucleotide sequence ID" value="NZ_CP063356.2"/>
</dbReference>
<reference evidence="2 4" key="1">
    <citation type="submission" date="2016-10" db="EMBL/GenBank/DDBJ databases">
        <title>Draft genome sequences of four alkaliphilic bacteria belonging to the Anaerobacillus genus.</title>
        <authorList>
            <person name="Bassil N.M."/>
            <person name="Lloyd J.R."/>
        </authorList>
    </citation>
    <scope>NUCLEOTIDE SEQUENCE [LARGE SCALE GENOMIC DNA]</scope>
    <source>
        <strain evidence="2 4">NB2006</strain>
    </source>
</reference>
<keyword evidence="1" id="KW-1133">Transmembrane helix</keyword>
<dbReference type="Pfam" id="PF07949">
    <property type="entry name" value="YbbR"/>
    <property type="match status" value="3"/>
</dbReference>
<reference evidence="3 4" key="2">
    <citation type="journal article" date="2017" name="Genome Announc.">
        <title>Draft Genome Sequences of Four Alkaliphilic Bacteria Belonging to the Anaerobacillus Genus.</title>
        <authorList>
            <person name="Bassil N.M."/>
            <person name="Lloyd J.R."/>
        </authorList>
    </citation>
    <scope>NUCLEOTIDE SEQUENCE [LARGE SCALE GENOMIC DNA]</scope>
    <source>
        <strain evidence="3 4">NB2006</strain>
    </source>
</reference>
<keyword evidence="1" id="KW-0472">Membrane</keyword>
<proteinExistence type="predicted"/>
<sequence>MDKLYNNPWFVKAIAFFIAVMLFAIVNFDNAGNQPGALPTITNGSYTLEEVPLNVYYNEEEYAITEMVEHVQVNLRGPQNVLTLLQIARPAYDVFIDLRNLETGTHNVNVQHRNFPNELTVNIVPQTVEVTIEEKRTISIPVDIELLNKRAIKDGYTLGTPIVNPINVEITAAESIIQQVGFAKGFVDVEGFDDSIEKSVPVKVYDQQGNELHIDVNPTVVDVKIPISSPNKDVPLKINRIGELPEGLSIKTIYADPKEVTVFGPRNVINSIDFIEGIEVDLSTITENTILEYEVPLPPGVEKVIPDIVRVVIEVEAEQAIEIDNIPLEVIGLAEQKEVAFALPEQEIITLIVKGTTATIQRLRQEDLKVYIEVSQLPVGEHVVPLQITGPQNVRYKKPFEDVRVIISEVLSAEEEESSTEAND</sequence>
<dbReference type="InterPro" id="IPR053154">
    <property type="entry name" value="c-di-AMP_regulator"/>
</dbReference>
<keyword evidence="4" id="KW-1185">Reference proteome</keyword>
<evidence type="ECO:0000313" key="3">
    <source>
        <dbReference type="EMBL" id="QOY37578.1"/>
    </source>
</evidence>
<dbReference type="KEGG" id="aia:AWH56_008345"/>
<dbReference type="PANTHER" id="PTHR37804:SF1">
    <property type="entry name" value="CDAA REGULATORY PROTEIN CDAR"/>
    <property type="match status" value="1"/>
</dbReference>
<gene>
    <name evidence="3" type="ORF">AWH56_008345</name>
    <name evidence="2" type="ORF">AWH56_18485</name>
</gene>
<feature type="transmembrane region" description="Helical" evidence="1">
    <location>
        <begin position="9"/>
        <end position="28"/>
    </location>
</feature>
<dbReference type="AlphaFoldDB" id="A0A1S2L8L7"/>
<dbReference type="OrthoDB" id="2960905at2"/>
<accession>A0A1S2L8L7</accession>
<reference evidence="3" key="4">
    <citation type="submission" date="2020-10" db="EMBL/GenBank/DDBJ databases">
        <authorList>
            <person name="Bassil N.M."/>
            <person name="Lloyd J.R."/>
        </authorList>
    </citation>
    <scope>NUCLEOTIDE SEQUENCE</scope>
    <source>
        <strain evidence="3">NB2006</strain>
    </source>
</reference>
<dbReference type="EMBL" id="CP063356">
    <property type="protein sequence ID" value="QOY37578.1"/>
    <property type="molecule type" value="Genomic_DNA"/>
</dbReference>
<keyword evidence="1" id="KW-0812">Transmembrane</keyword>
<evidence type="ECO:0000313" key="2">
    <source>
        <dbReference type="EMBL" id="OIJ08842.1"/>
    </source>
</evidence>
<dbReference type="EMBL" id="LQXD01000158">
    <property type="protein sequence ID" value="OIJ08842.1"/>
    <property type="molecule type" value="Genomic_DNA"/>
</dbReference>
<organism evidence="2 4">
    <name type="scientific">Anaerobacillus isosaccharinicus</name>
    <dbReference type="NCBI Taxonomy" id="1532552"/>
    <lineage>
        <taxon>Bacteria</taxon>
        <taxon>Bacillati</taxon>
        <taxon>Bacillota</taxon>
        <taxon>Bacilli</taxon>
        <taxon>Bacillales</taxon>
        <taxon>Bacillaceae</taxon>
        <taxon>Anaerobacillus</taxon>
    </lineage>
</organism>
<dbReference type="Gene3D" id="2.170.120.30">
    <property type="match status" value="2"/>
</dbReference>
<name>A0A1S2L8L7_9BACI</name>
<dbReference type="Proteomes" id="UP000180175">
    <property type="component" value="Chromosome"/>
</dbReference>
<evidence type="ECO:0000256" key="1">
    <source>
        <dbReference type="SAM" id="Phobius"/>
    </source>
</evidence>
<dbReference type="PANTHER" id="PTHR37804">
    <property type="entry name" value="CDAA REGULATORY PROTEIN CDAR"/>
    <property type="match status" value="1"/>
</dbReference>
<dbReference type="Gene3D" id="2.170.120.40">
    <property type="entry name" value="YbbR-like domain"/>
    <property type="match status" value="2"/>
</dbReference>
<evidence type="ECO:0000313" key="4">
    <source>
        <dbReference type="Proteomes" id="UP000180175"/>
    </source>
</evidence>
<reference evidence="3 4" key="3">
    <citation type="journal article" date="2019" name="Int. J. Syst. Evol. Microbiol.">
        <title>Anaerobacillus isosaccharinicus sp. nov., an alkaliphilic bacterium which degrades isosaccharinic acid.</title>
        <authorList>
            <person name="Bassil N.M."/>
            <person name="Lloyd J.R."/>
        </authorList>
    </citation>
    <scope>NUCLEOTIDE SEQUENCE [LARGE SCALE GENOMIC DNA]</scope>
    <source>
        <strain evidence="3 4">NB2006</strain>
    </source>
</reference>
<protein>
    <submittedName>
        <fullName evidence="3">YbbR-like domain-containing protein</fullName>
    </submittedName>
</protein>